<evidence type="ECO:0000313" key="2">
    <source>
        <dbReference type="Proteomes" id="UP000284219"/>
    </source>
</evidence>
<dbReference type="PANTHER" id="PTHR12993:SF30">
    <property type="entry name" value="N-ACETYL-ALPHA-D-GLUCOSAMINYL L-MALATE DEACETYLASE 1"/>
    <property type="match status" value="1"/>
</dbReference>
<sequence length="229" mass="25801">MTIDILAIGAHADDIEIGVGGTLLKHRLQGRTIALCDLTLAELSSNGDVETRLREAEAARQTLGAEQRIQLELGDRQLRVSDEQIRAIVAVIRQLRPKLIFAPFWKDRHPDHEHASRLVREAAFSAGIRHYAPETGAAHRPQSVFYYFINDFVEPDFCVDVTNVYEQKMDALECYQSQFLPSDGTVVTPLNSGYFEQIRSREYLFGRKIGTGFAEGFKTNTTLALDYLV</sequence>
<dbReference type="InterPro" id="IPR003737">
    <property type="entry name" value="GlcNAc_PI_deacetylase-related"/>
</dbReference>
<evidence type="ECO:0000313" key="1">
    <source>
        <dbReference type="EMBL" id="RKD25743.1"/>
    </source>
</evidence>
<dbReference type="GO" id="GO:0019213">
    <property type="term" value="F:deacetylase activity"/>
    <property type="evidence" value="ECO:0007669"/>
    <property type="project" value="InterPro"/>
</dbReference>
<dbReference type="RefSeq" id="WP_120188417.1">
    <property type="nucleotide sequence ID" value="NZ_MCHY01000006.1"/>
</dbReference>
<dbReference type="Gene3D" id="3.40.50.10320">
    <property type="entry name" value="LmbE-like"/>
    <property type="match status" value="1"/>
</dbReference>
<dbReference type="InterPro" id="IPR024078">
    <property type="entry name" value="LmbE-like_dom_sf"/>
</dbReference>
<dbReference type="NCBIfam" id="TIGR04001">
    <property type="entry name" value="thiol_BshB1"/>
    <property type="match status" value="1"/>
</dbReference>
<comment type="caution">
    <text evidence="1">The sequence shown here is derived from an EMBL/GenBank/DDBJ whole genome shotgun (WGS) entry which is preliminary data.</text>
</comment>
<dbReference type="InterPro" id="IPR023842">
    <property type="entry name" value="Bacillithiol_biosynth_BshB1"/>
</dbReference>
<dbReference type="EMBL" id="MCHY01000006">
    <property type="protein sequence ID" value="RKD25743.1"/>
    <property type="molecule type" value="Genomic_DNA"/>
</dbReference>
<accession>A0A419SNB3</accession>
<dbReference type="Proteomes" id="UP000284219">
    <property type="component" value="Unassembled WGS sequence"/>
</dbReference>
<organism evidence="1 2">
    <name type="scientific">Ammoniphilus oxalaticus</name>
    <dbReference type="NCBI Taxonomy" id="66863"/>
    <lineage>
        <taxon>Bacteria</taxon>
        <taxon>Bacillati</taxon>
        <taxon>Bacillota</taxon>
        <taxon>Bacilli</taxon>
        <taxon>Bacillales</taxon>
        <taxon>Paenibacillaceae</taxon>
        <taxon>Aneurinibacillus group</taxon>
        <taxon>Ammoniphilus</taxon>
    </lineage>
</organism>
<proteinExistence type="predicted"/>
<reference evidence="1 2" key="1">
    <citation type="submission" date="2016-08" db="EMBL/GenBank/DDBJ databases">
        <title>Novel Firmicute Genomes.</title>
        <authorList>
            <person name="Poppleton D.I."/>
            <person name="Gribaldo S."/>
        </authorList>
    </citation>
    <scope>NUCLEOTIDE SEQUENCE [LARGE SCALE GENOMIC DNA]</scope>
    <source>
        <strain evidence="1 2">RAOx-1</strain>
    </source>
</reference>
<dbReference type="AlphaFoldDB" id="A0A419SNB3"/>
<dbReference type="PANTHER" id="PTHR12993">
    <property type="entry name" value="N-ACETYLGLUCOSAMINYL-PHOSPHATIDYLINOSITOL DE-N-ACETYLASE-RELATED"/>
    <property type="match status" value="1"/>
</dbReference>
<keyword evidence="2" id="KW-1185">Reference proteome</keyword>
<dbReference type="GO" id="GO:0071793">
    <property type="term" value="P:bacillithiol biosynthetic process"/>
    <property type="evidence" value="ECO:0007669"/>
    <property type="project" value="InterPro"/>
</dbReference>
<dbReference type="Pfam" id="PF02585">
    <property type="entry name" value="PIG-L"/>
    <property type="match status" value="1"/>
</dbReference>
<dbReference type="OrthoDB" id="9778719at2"/>
<name>A0A419SNB3_9BACL</name>
<dbReference type="SUPFAM" id="SSF102588">
    <property type="entry name" value="LmbE-like"/>
    <property type="match status" value="1"/>
</dbReference>
<dbReference type="GO" id="GO:0016811">
    <property type="term" value="F:hydrolase activity, acting on carbon-nitrogen (but not peptide) bonds, in linear amides"/>
    <property type="evidence" value="ECO:0007669"/>
    <property type="project" value="TreeGrafter"/>
</dbReference>
<protein>
    <submittedName>
        <fullName evidence="1">Bacillithiol biosynthesis deacetylase BshB1</fullName>
    </submittedName>
</protein>
<gene>
    <name evidence="1" type="ORF">BEP19_02025</name>
</gene>